<dbReference type="PANTHER" id="PTHR11537:SF105">
    <property type="entry name" value="POTASSIUM VOLTAGE-GATED CHANNEL PROTEIN SHAL"/>
    <property type="match status" value="1"/>
</dbReference>
<dbReference type="PRINTS" id="PR01497">
    <property type="entry name" value="SHALCHANNEL"/>
</dbReference>
<keyword evidence="4 14" id="KW-0812">Transmembrane</keyword>
<evidence type="ECO:0000256" key="11">
    <source>
        <dbReference type="ARBA" id="ARBA00023303"/>
    </source>
</evidence>
<keyword evidence="10 14" id="KW-0472">Membrane</keyword>
<keyword evidence="8 14" id="KW-1133">Transmembrane helix</keyword>
<feature type="transmembrane region" description="Helical" evidence="14">
    <location>
        <begin position="266"/>
        <end position="288"/>
    </location>
</feature>
<dbReference type="InterPro" id="IPR028325">
    <property type="entry name" value="VG_K_chnl"/>
</dbReference>
<dbReference type="InterPro" id="IPR005821">
    <property type="entry name" value="Ion_trans_dom"/>
</dbReference>
<dbReference type="STRING" id="147828.A0A4S2L6L7"/>
<evidence type="ECO:0000313" key="16">
    <source>
        <dbReference type="EMBL" id="TGZ58615.1"/>
    </source>
</evidence>
<dbReference type="InterPro" id="IPR021645">
    <property type="entry name" value="Shal-type_N"/>
</dbReference>
<protein>
    <recommendedName>
        <fullName evidence="15">BTB domain-containing protein</fullName>
    </recommendedName>
</protein>
<name>A0A4S2L6L7_OPIFE</name>
<dbReference type="InterPro" id="IPR003131">
    <property type="entry name" value="T1-type_BTB"/>
</dbReference>
<feature type="region of interest" description="Disordered" evidence="13">
    <location>
        <begin position="782"/>
        <end position="803"/>
    </location>
</feature>
<dbReference type="Pfam" id="PF02214">
    <property type="entry name" value="BTB_2"/>
    <property type="match status" value="1"/>
</dbReference>
<feature type="region of interest" description="Disordered" evidence="13">
    <location>
        <begin position="1001"/>
        <end position="1069"/>
    </location>
</feature>
<feature type="transmembrane region" description="Helical" evidence="14">
    <location>
        <begin position="395"/>
        <end position="415"/>
    </location>
</feature>
<feature type="transmembrane region" description="Helical" evidence="14">
    <location>
        <begin position="366"/>
        <end position="383"/>
    </location>
</feature>
<dbReference type="GO" id="GO:0001508">
    <property type="term" value="P:action potential"/>
    <property type="evidence" value="ECO:0007669"/>
    <property type="project" value="TreeGrafter"/>
</dbReference>
<feature type="transmembrane region" description="Helical" evidence="14">
    <location>
        <begin position="188"/>
        <end position="213"/>
    </location>
</feature>
<evidence type="ECO:0000256" key="10">
    <source>
        <dbReference type="ARBA" id="ARBA00023136"/>
    </source>
</evidence>
<comment type="subcellular location">
    <subcellularLocation>
        <location evidence="1">Membrane</location>
        <topology evidence="1">Multi-pass membrane protein</topology>
    </subcellularLocation>
</comment>
<evidence type="ECO:0000256" key="9">
    <source>
        <dbReference type="ARBA" id="ARBA00023065"/>
    </source>
</evidence>
<proteinExistence type="predicted"/>
<feature type="transmembrane region" description="Helical" evidence="14">
    <location>
        <begin position="333"/>
        <end position="354"/>
    </location>
</feature>
<evidence type="ECO:0000256" key="14">
    <source>
        <dbReference type="SAM" id="Phobius"/>
    </source>
</evidence>
<dbReference type="GO" id="GO:0005250">
    <property type="term" value="F:A-type (transient outward) potassium channel activity"/>
    <property type="evidence" value="ECO:0007669"/>
    <property type="project" value="TreeGrafter"/>
</dbReference>
<dbReference type="InterPro" id="IPR003975">
    <property type="entry name" value="K_chnl_volt-dep_Kv4"/>
</dbReference>
<dbReference type="AlphaFoldDB" id="A0A4S2L6L7"/>
<evidence type="ECO:0000256" key="6">
    <source>
        <dbReference type="ARBA" id="ARBA00022882"/>
    </source>
</evidence>
<evidence type="ECO:0000256" key="2">
    <source>
        <dbReference type="ARBA" id="ARBA00022448"/>
    </source>
</evidence>
<dbReference type="Gene3D" id="1.10.287.70">
    <property type="match status" value="1"/>
</dbReference>
<evidence type="ECO:0000256" key="5">
    <source>
        <dbReference type="ARBA" id="ARBA00022826"/>
    </source>
</evidence>
<feature type="compositionally biased region" description="Basic and acidic residues" evidence="13">
    <location>
        <begin position="1020"/>
        <end position="1031"/>
    </location>
</feature>
<evidence type="ECO:0000313" key="17">
    <source>
        <dbReference type="Proteomes" id="UP000308267"/>
    </source>
</evidence>
<organism evidence="16 17">
    <name type="scientific">Opisthorchis felineus</name>
    <dbReference type="NCBI Taxonomy" id="147828"/>
    <lineage>
        <taxon>Eukaryota</taxon>
        <taxon>Metazoa</taxon>
        <taxon>Spiralia</taxon>
        <taxon>Lophotrochozoa</taxon>
        <taxon>Platyhelminthes</taxon>
        <taxon>Trematoda</taxon>
        <taxon>Digenea</taxon>
        <taxon>Opisthorchiida</taxon>
        <taxon>Opisthorchiata</taxon>
        <taxon>Opisthorchiidae</taxon>
        <taxon>Opisthorchis</taxon>
    </lineage>
</organism>
<feature type="transmembrane region" description="Helical" evidence="14">
    <location>
        <begin position="233"/>
        <end position="254"/>
    </location>
</feature>
<gene>
    <name evidence="16" type="ORF">CRM22_009549</name>
</gene>
<evidence type="ECO:0000256" key="12">
    <source>
        <dbReference type="SAM" id="Coils"/>
    </source>
</evidence>
<feature type="compositionally biased region" description="Polar residues" evidence="13">
    <location>
        <begin position="1009"/>
        <end position="1019"/>
    </location>
</feature>
<keyword evidence="3" id="KW-0633">Potassium transport</keyword>
<feature type="compositionally biased region" description="Polar residues" evidence="13">
    <location>
        <begin position="554"/>
        <end position="571"/>
    </location>
</feature>
<keyword evidence="12" id="KW-0175">Coiled coil</keyword>
<keyword evidence="17" id="KW-1185">Reference proteome</keyword>
<dbReference type="GO" id="GO:0051260">
    <property type="term" value="P:protein homooligomerization"/>
    <property type="evidence" value="ECO:0007669"/>
    <property type="project" value="InterPro"/>
</dbReference>
<dbReference type="OrthoDB" id="433309at2759"/>
<sequence>MSQVCDLVHATAWLPLIRATAIGWIPLAHNPLPKPISLKEGSQVVLTRGIEHKAVINVSGQRFEVSKSSLNRYPHTLLGSDERDYFFDESAGEYYFDRDPEIFRHILTYYRCGHLHYPKKECVIQYEDELAYFRIAPEALGDCCYEDYHDCKRENSERLLEEKSVAKEAADVPKSFRERLWQAFENPAFSTTAIVIYYVTGFFIAVSVFANITETIPCGLEPGLNKARACGDKYSAAFSCLDTACVIIFTVEYCARMYAAPNRWKFFITVMSIIDVVAILPFYIGLLMPDNKSVSGVFTTLRVFRVFRVFKFSRHSVGLRILGYTLKSCASELGFLLFSLTMVIIIFATVMYYAEKSVVDTTFSSIPAAFWYTIVTMTTLGYGDMVPETIVGKIVGGMCSLSGVLVIALPVPVIVSNFSRIYNQSQRSDKRQAQKRARQARIRLAQMMAAVSAGEEKSEDSENERGPYGTDEFEHDEGAMVARGPKKSNSFGEVQALVQTEQIGWDYPLIDADSDQLLNTTQWRPARERSDMWTGAVSVTAPKIQTTDEKPGIKTQSKTVGSVKSKQQQKNDQEIFGQQDSLFPTTQLHRTHSLGNFSSKLLQPRMMGEALSVLIQPASQSSPGSAGSMIYLNTSVPQQSPSRQQLRLRSKTVSESSHKKPLTYDDMMALQQRHLLECLYIVTARTPSALVLTTDKHSTHDKHFLHLDSLHLLRNKRAAAEPATKLTRLLRLRSTDLRSSADESGHCSAVNQQDAHPPSSPANERPHAHRHGLPLHRLRRKRNQQCVASPAKDNSSHHTADAGRRSDAHFLIHQDKKGHSSAIQNRNLLPCPEVDASTFQPKMLNTSSNMKRRSDCESVEIKPLLSSPVLWHDFGISEKDTINNRSIPPSPSWPGQESFIKLHEKPSYFRTISKEPHCRDDNSGDRLKKGNSANLESDIHRRMNKDSGAKEHEMLVMDGSRECVAALSGPLCRQPNKDNLSTVSGGTERCQSLPVELENKPKGVRLPNFSGQINTSISKDSGKKISAERGEMSYVRGTPGTSGLLWRQKDLRQPKSPHAQIRKQSDNGP</sequence>
<feature type="compositionally biased region" description="Low complexity" evidence="13">
    <location>
        <begin position="637"/>
        <end position="647"/>
    </location>
</feature>
<dbReference type="EMBL" id="SJOL01009213">
    <property type="protein sequence ID" value="TGZ58615.1"/>
    <property type="molecule type" value="Genomic_DNA"/>
</dbReference>
<evidence type="ECO:0000256" key="3">
    <source>
        <dbReference type="ARBA" id="ARBA00022538"/>
    </source>
</evidence>
<dbReference type="FunFam" id="3.30.710.10:FF:000152">
    <property type="entry name" value="Predicted protein"/>
    <property type="match status" value="1"/>
</dbReference>
<feature type="region of interest" description="Disordered" evidence="13">
    <location>
        <begin position="549"/>
        <end position="571"/>
    </location>
</feature>
<keyword evidence="2" id="KW-0813">Transport</keyword>
<dbReference type="FunFam" id="1.10.287.70:FF:000028">
    <property type="entry name" value="potassium voltage-gated channel subfamily D member 3"/>
    <property type="match status" value="1"/>
</dbReference>
<evidence type="ECO:0000256" key="8">
    <source>
        <dbReference type="ARBA" id="ARBA00022989"/>
    </source>
</evidence>
<dbReference type="PRINTS" id="PR00169">
    <property type="entry name" value="KCHANNEL"/>
</dbReference>
<dbReference type="InterPro" id="IPR000210">
    <property type="entry name" value="BTB/POZ_dom"/>
</dbReference>
<keyword evidence="7" id="KW-0630">Potassium</keyword>
<dbReference type="PRINTS" id="PR01491">
    <property type="entry name" value="KVCHANNEL"/>
</dbReference>
<keyword evidence="11" id="KW-0407">Ion channel</keyword>
<keyword evidence="6" id="KW-0851">Voltage-gated channel</keyword>
<keyword evidence="9" id="KW-0406">Ion transport</keyword>
<dbReference type="InterPro" id="IPR003968">
    <property type="entry name" value="K_chnl_volt-dep_Kv"/>
</dbReference>
<keyword evidence="5" id="KW-0631">Potassium channel</keyword>
<dbReference type="GO" id="GO:0008076">
    <property type="term" value="C:voltage-gated potassium channel complex"/>
    <property type="evidence" value="ECO:0007669"/>
    <property type="project" value="InterPro"/>
</dbReference>
<dbReference type="Pfam" id="PF11601">
    <property type="entry name" value="Shal-type"/>
    <property type="match status" value="1"/>
</dbReference>
<dbReference type="Gene3D" id="3.30.710.10">
    <property type="entry name" value="Potassium Channel Kv1.1, Chain A"/>
    <property type="match status" value="1"/>
</dbReference>
<dbReference type="PANTHER" id="PTHR11537">
    <property type="entry name" value="VOLTAGE-GATED POTASSIUM CHANNEL"/>
    <property type="match status" value="1"/>
</dbReference>
<dbReference type="FunFam" id="1.20.120.350:FF:000016">
    <property type="entry name" value="Potassium voltage-gated channel subfamily D member 3"/>
    <property type="match status" value="1"/>
</dbReference>
<dbReference type="SUPFAM" id="SSF81324">
    <property type="entry name" value="Voltage-gated potassium channels"/>
    <property type="match status" value="1"/>
</dbReference>
<dbReference type="InterPro" id="IPR011333">
    <property type="entry name" value="SKP1/BTB/POZ_sf"/>
</dbReference>
<dbReference type="Proteomes" id="UP000308267">
    <property type="component" value="Unassembled WGS sequence"/>
</dbReference>
<dbReference type="SUPFAM" id="SSF54695">
    <property type="entry name" value="POZ domain"/>
    <property type="match status" value="1"/>
</dbReference>
<evidence type="ECO:0000256" key="13">
    <source>
        <dbReference type="SAM" id="MobiDB-lite"/>
    </source>
</evidence>
<evidence type="ECO:0000256" key="7">
    <source>
        <dbReference type="ARBA" id="ARBA00022958"/>
    </source>
</evidence>
<feature type="region of interest" description="Disordered" evidence="13">
    <location>
        <begin position="452"/>
        <end position="472"/>
    </location>
</feature>
<dbReference type="Gene3D" id="1.20.120.350">
    <property type="entry name" value="Voltage-gated potassium channels. Chain C"/>
    <property type="match status" value="1"/>
</dbReference>
<dbReference type="InterPro" id="IPR027359">
    <property type="entry name" value="Volt_channel_dom_sf"/>
</dbReference>
<feature type="region of interest" description="Disordered" evidence="13">
    <location>
        <begin position="636"/>
        <end position="659"/>
    </location>
</feature>
<evidence type="ECO:0000259" key="15">
    <source>
        <dbReference type="SMART" id="SM00225"/>
    </source>
</evidence>
<reference evidence="16 17" key="1">
    <citation type="journal article" date="2019" name="BMC Genomics">
        <title>New insights from Opisthorchis felineus genome: update on genomics of the epidemiologically important liver flukes.</title>
        <authorList>
            <person name="Ershov N.I."/>
            <person name="Mordvinov V.A."/>
            <person name="Prokhortchouk E.B."/>
            <person name="Pakharukova M.Y."/>
            <person name="Gunbin K.V."/>
            <person name="Ustyantsev K."/>
            <person name="Genaev M.A."/>
            <person name="Blinov A.G."/>
            <person name="Mazur A."/>
            <person name="Boulygina E."/>
            <person name="Tsygankova S."/>
            <person name="Khrameeva E."/>
            <person name="Chekanov N."/>
            <person name="Fan G."/>
            <person name="Xiao A."/>
            <person name="Zhang H."/>
            <person name="Xu X."/>
            <person name="Yang H."/>
            <person name="Solovyev V."/>
            <person name="Lee S.M."/>
            <person name="Liu X."/>
            <person name="Afonnikov D.A."/>
            <person name="Skryabin K.G."/>
        </authorList>
    </citation>
    <scope>NUCLEOTIDE SEQUENCE [LARGE SCALE GENOMIC DNA]</scope>
    <source>
        <strain evidence="16">AK-0245</strain>
        <tissue evidence="16">Whole organism</tissue>
    </source>
</reference>
<dbReference type="Pfam" id="PF00520">
    <property type="entry name" value="Ion_trans"/>
    <property type="match status" value="1"/>
</dbReference>
<feature type="compositionally biased region" description="Basic and acidic residues" evidence="13">
    <location>
        <begin position="794"/>
        <end position="803"/>
    </location>
</feature>
<evidence type="ECO:0000256" key="1">
    <source>
        <dbReference type="ARBA" id="ARBA00004141"/>
    </source>
</evidence>
<accession>A0A4S2L6L7</accession>
<feature type="domain" description="BTB" evidence="15">
    <location>
        <begin position="52"/>
        <end position="151"/>
    </location>
</feature>
<feature type="coiled-coil region" evidence="12">
    <location>
        <begin position="423"/>
        <end position="450"/>
    </location>
</feature>
<dbReference type="SMART" id="SM00225">
    <property type="entry name" value="BTB"/>
    <property type="match status" value="1"/>
</dbReference>
<feature type="region of interest" description="Disordered" evidence="13">
    <location>
        <begin position="740"/>
        <end position="770"/>
    </location>
</feature>
<comment type="caution">
    <text evidence="16">The sequence shown here is derived from an EMBL/GenBank/DDBJ whole genome shotgun (WGS) entry which is preliminary data.</text>
</comment>
<evidence type="ECO:0000256" key="4">
    <source>
        <dbReference type="ARBA" id="ARBA00022692"/>
    </source>
</evidence>